<evidence type="ECO:0000313" key="2">
    <source>
        <dbReference type="EMBL" id="WEW61779.1"/>
    </source>
</evidence>
<organism evidence="2 3">
    <name type="scientific">Emydomyces testavorans</name>
    <dbReference type="NCBI Taxonomy" id="2070801"/>
    <lineage>
        <taxon>Eukaryota</taxon>
        <taxon>Fungi</taxon>
        <taxon>Dikarya</taxon>
        <taxon>Ascomycota</taxon>
        <taxon>Pezizomycotina</taxon>
        <taxon>Eurotiomycetes</taxon>
        <taxon>Eurotiomycetidae</taxon>
        <taxon>Onygenales</taxon>
        <taxon>Nannizziopsiaceae</taxon>
        <taxon>Emydomyces</taxon>
    </lineage>
</organism>
<protein>
    <submittedName>
        <fullName evidence="2">Uncharacterized protein</fullName>
    </submittedName>
</protein>
<dbReference type="Proteomes" id="UP001219355">
    <property type="component" value="Chromosome 5"/>
</dbReference>
<evidence type="ECO:0000256" key="1">
    <source>
        <dbReference type="SAM" id="Phobius"/>
    </source>
</evidence>
<keyword evidence="3" id="KW-1185">Reference proteome</keyword>
<feature type="transmembrane region" description="Helical" evidence="1">
    <location>
        <begin position="44"/>
        <end position="60"/>
    </location>
</feature>
<accession>A0AAF0DMY7</accession>
<sequence>MSSKPIFAFAAISLLGVGYFHPMFNQNLLDFLSTAPTLMSLKPISAVAVMITALLGVLYFESTFDKLHLYWIAGRIRKIKELFDSQDSLKAQTEWIERMKFHTLETYKQMQWLEYARSTVIRCGETGELDRVGKSDLRYWGSRLENGKLGLWAIEQRRYQHHLRKPQGPRIREYETNVHRRAKLLEQDPVKFISHPERIIWWMLQKGLYVLSKTTGHLS</sequence>
<keyword evidence="1" id="KW-0812">Transmembrane</keyword>
<evidence type="ECO:0000313" key="3">
    <source>
        <dbReference type="Proteomes" id="UP001219355"/>
    </source>
</evidence>
<reference evidence="2" key="1">
    <citation type="submission" date="2023-03" db="EMBL/GenBank/DDBJ databases">
        <title>Emydomyces testavorans Genome Sequence.</title>
        <authorList>
            <person name="Hoyer L."/>
        </authorList>
    </citation>
    <scope>NUCLEOTIDE SEQUENCE</scope>
    <source>
        <strain evidence="2">16-2883</strain>
    </source>
</reference>
<gene>
    <name evidence="2" type="ORF">PRK78_007275</name>
</gene>
<dbReference type="EMBL" id="CP120631">
    <property type="protein sequence ID" value="WEW61779.1"/>
    <property type="molecule type" value="Genomic_DNA"/>
</dbReference>
<dbReference type="AlphaFoldDB" id="A0AAF0DMY7"/>
<keyword evidence="1" id="KW-0472">Membrane</keyword>
<name>A0AAF0DMY7_9EURO</name>
<proteinExistence type="predicted"/>
<keyword evidence="1" id="KW-1133">Transmembrane helix</keyword>